<dbReference type="Pfam" id="PF01381">
    <property type="entry name" value="HTH_3"/>
    <property type="match status" value="1"/>
</dbReference>
<dbReference type="SUPFAM" id="SSF47413">
    <property type="entry name" value="lambda repressor-like DNA-binding domains"/>
    <property type="match status" value="1"/>
</dbReference>
<dbReference type="GO" id="GO:0003677">
    <property type="term" value="F:DNA binding"/>
    <property type="evidence" value="ECO:0007669"/>
    <property type="project" value="UniProtKB-KW"/>
</dbReference>
<proteinExistence type="predicted"/>
<evidence type="ECO:0000313" key="4">
    <source>
        <dbReference type="EMBL" id="UUF08817.1"/>
    </source>
</evidence>
<accession>A0A9Q9FFP6</accession>
<keyword evidence="2" id="KW-0812">Transmembrane</keyword>
<organism evidence="4 5">
    <name type="scientific">Turicibacter bilis</name>
    <dbReference type="NCBI Taxonomy" id="2735723"/>
    <lineage>
        <taxon>Bacteria</taxon>
        <taxon>Bacillati</taxon>
        <taxon>Bacillota</taxon>
        <taxon>Erysipelotrichia</taxon>
        <taxon>Erysipelotrichales</taxon>
        <taxon>Turicibacteraceae</taxon>
        <taxon>Turicibacter</taxon>
    </lineage>
</organism>
<dbReference type="RefSeq" id="WP_212725150.1">
    <property type="nucleotide sequence ID" value="NZ_CP071250.1"/>
</dbReference>
<feature type="domain" description="HTH cro/C1-type" evidence="3">
    <location>
        <begin position="7"/>
        <end position="61"/>
    </location>
</feature>
<keyword evidence="1" id="KW-0238">DNA-binding</keyword>
<dbReference type="PROSITE" id="PS50943">
    <property type="entry name" value="HTH_CROC1"/>
    <property type="match status" value="1"/>
</dbReference>
<dbReference type="Gene3D" id="1.10.260.40">
    <property type="entry name" value="lambda repressor-like DNA-binding domains"/>
    <property type="match status" value="1"/>
</dbReference>
<evidence type="ECO:0000256" key="1">
    <source>
        <dbReference type="ARBA" id="ARBA00023125"/>
    </source>
</evidence>
<dbReference type="PANTHER" id="PTHR46558">
    <property type="entry name" value="TRACRIPTIONAL REGULATORY PROTEIN-RELATED-RELATED"/>
    <property type="match status" value="1"/>
</dbReference>
<evidence type="ECO:0000259" key="3">
    <source>
        <dbReference type="PROSITE" id="PS50943"/>
    </source>
</evidence>
<gene>
    <name evidence="4" type="ORF">J0J70_01970</name>
</gene>
<dbReference type="PANTHER" id="PTHR46558:SF13">
    <property type="entry name" value="HTH-TYPE TRANSCRIPTIONAL REGULATOR IMMR"/>
    <property type="match status" value="1"/>
</dbReference>
<dbReference type="Proteomes" id="UP001058072">
    <property type="component" value="Chromosome"/>
</dbReference>
<reference evidence="4" key="1">
    <citation type="submission" date="2021-03" db="EMBL/GenBank/DDBJ databases">
        <title>Comparative Genomics and Metabolomics in the genus Turicibacter.</title>
        <authorList>
            <person name="Maki J."/>
            <person name="Looft T."/>
        </authorList>
    </citation>
    <scope>NUCLEOTIDE SEQUENCE</scope>
    <source>
        <strain evidence="4">ISU324</strain>
    </source>
</reference>
<keyword evidence="2" id="KW-1133">Transmembrane helix</keyword>
<name>A0A9Q9FFP6_9FIRM</name>
<sequence>MLLGEKLKKLRKARGLSQEQLADQLNVSRQAISKWELGESTPDTDNLVALSDYYGVSLDYLLRDQEVPEVSEKVMVREVQPLISSGCLKKGVVGIVIFVAAWFIFVLLFYSVMFIDPMQ</sequence>
<dbReference type="AlphaFoldDB" id="A0A9Q9FFP6"/>
<dbReference type="SMART" id="SM00530">
    <property type="entry name" value="HTH_XRE"/>
    <property type="match status" value="1"/>
</dbReference>
<dbReference type="InterPro" id="IPR010982">
    <property type="entry name" value="Lambda_DNA-bd_dom_sf"/>
</dbReference>
<evidence type="ECO:0000256" key="2">
    <source>
        <dbReference type="SAM" id="Phobius"/>
    </source>
</evidence>
<dbReference type="EMBL" id="CP071250">
    <property type="protein sequence ID" value="UUF08817.1"/>
    <property type="molecule type" value="Genomic_DNA"/>
</dbReference>
<feature type="transmembrane region" description="Helical" evidence="2">
    <location>
        <begin position="92"/>
        <end position="115"/>
    </location>
</feature>
<dbReference type="InterPro" id="IPR001387">
    <property type="entry name" value="Cro/C1-type_HTH"/>
</dbReference>
<keyword evidence="2" id="KW-0472">Membrane</keyword>
<evidence type="ECO:0000313" key="5">
    <source>
        <dbReference type="Proteomes" id="UP001058072"/>
    </source>
</evidence>
<protein>
    <submittedName>
        <fullName evidence="4">Helix-turn-helix transcriptional regulator</fullName>
    </submittedName>
</protein>
<dbReference type="CDD" id="cd00093">
    <property type="entry name" value="HTH_XRE"/>
    <property type="match status" value="1"/>
</dbReference>